<dbReference type="InterPro" id="IPR038444">
    <property type="entry name" value="DUF465_sf"/>
</dbReference>
<dbReference type="Proteomes" id="UP000095008">
    <property type="component" value="Unassembled WGS sequence"/>
</dbReference>
<dbReference type="Pfam" id="PF04325">
    <property type="entry name" value="DUF465"/>
    <property type="match status" value="1"/>
</dbReference>
<dbReference type="Gene3D" id="6.10.280.50">
    <property type="match status" value="1"/>
</dbReference>
<keyword evidence="2" id="KW-1185">Reference proteome</keyword>
<sequence length="79" mass="9385">MNTEHQDLKAEFPELSERMDQLLAEEGHFARRYEEFNELTAQIEHIERNDAASGSQSLEEMKKKRLLLKDEIYRMLTSD</sequence>
<gene>
    <name evidence="1" type="ORF">A6M23_20670</name>
</gene>
<evidence type="ECO:0000313" key="1">
    <source>
        <dbReference type="EMBL" id="OCX67634.1"/>
    </source>
</evidence>
<dbReference type="OrthoDB" id="5616367at2"/>
<dbReference type="AlphaFoldDB" id="A0A1C2HV62"/>
<accession>A0A1C2HV62</accession>
<organism evidence="1 2">
    <name type="scientific">Acidithiobacillus thiooxidans</name>
    <name type="common">Thiobacillus thiooxidans</name>
    <dbReference type="NCBI Taxonomy" id="930"/>
    <lineage>
        <taxon>Bacteria</taxon>
        <taxon>Pseudomonadati</taxon>
        <taxon>Pseudomonadota</taxon>
        <taxon>Acidithiobacillia</taxon>
        <taxon>Acidithiobacillales</taxon>
        <taxon>Acidithiobacillaceae</taxon>
        <taxon>Acidithiobacillus</taxon>
    </lineage>
</organism>
<comment type="caution">
    <text evidence="1">The sequence shown here is derived from an EMBL/GenBank/DDBJ whole genome shotgun (WGS) entry which is preliminary data.</text>
</comment>
<proteinExistence type="predicted"/>
<evidence type="ECO:0008006" key="3">
    <source>
        <dbReference type="Google" id="ProtNLM"/>
    </source>
</evidence>
<reference evidence="1" key="1">
    <citation type="journal article" date="2016" name="Int. J. Mol. Sci.">
        <title>Comparative genomics of the extreme acidophile Acidithiobacillus thiooxidans reveals intraspecific divergence and niche adaptation.</title>
        <authorList>
            <person name="Zhang X."/>
            <person name="Feng X."/>
            <person name="Tao J."/>
            <person name="Ma L."/>
            <person name="Xiao Y."/>
            <person name="Liang Y."/>
            <person name="Liu X."/>
            <person name="Yin H."/>
        </authorList>
    </citation>
    <scope>NUCLEOTIDE SEQUENCE [LARGE SCALE GENOMIC DNA]</scope>
    <source>
        <strain evidence="1">DXS-W</strain>
    </source>
</reference>
<dbReference type="InterPro" id="IPR007420">
    <property type="entry name" value="DUF465"/>
</dbReference>
<name>A0A1C2HV62_ACITH</name>
<evidence type="ECO:0000313" key="2">
    <source>
        <dbReference type="Proteomes" id="UP000095008"/>
    </source>
</evidence>
<dbReference type="EMBL" id="LWRY01000308">
    <property type="protein sequence ID" value="OCX67634.1"/>
    <property type="molecule type" value="Genomic_DNA"/>
</dbReference>
<dbReference type="RefSeq" id="WP_010638825.1">
    <property type="nucleotide sequence ID" value="NZ_JAAOMO010000069.1"/>
</dbReference>
<protein>
    <recommendedName>
        <fullName evidence="3">GTP-binding protein</fullName>
    </recommendedName>
</protein>